<dbReference type="EMBL" id="KI913153">
    <property type="protein sequence ID" value="ETV72664.1"/>
    <property type="molecule type" value="Genomic_DNA"/>
</dbReference>
<dbReference type="AlphaFoldDB" id="W4G0V8"/>
<reference evidence="1" key="1">
    <citation type="submission" date="2013-12" db="EMBL/GenBank/DDBJ databases">
        <title>The Genome Sequence of Aphanomyces astaci APO3.</title>
        <authorList>
            <consortium name="The Broad Institute Genomics Platform"/>
            <person name="Russ C."/>
            <person name="Tyler B."/>
            <person name="van West P."/>
            <person name="Dieguez-Uribeondo J."/>
            <person name="Young S.K."/>
            <person name="Zeng Q."/>
            <person name="Gargeya S."/>
            <person name="Fitzgerald M."/>
            <person name="Abouelleil A."/>
            <person name="Alvarado L."/>
            <person name="Chapman S.B."/>
            <person name="Gainer-Dewar J."/>
            <person name="Goldberg J."/>
            <person name="Griggs A."/>
            <person name="Gujja S."/>
            <person name="Hansen M."/>
            <person name="Howarth C."/>
            <person name="Imamovic A."/>
            <person name="Ireland A."/>
            <person name="Larimer J."/>
            <person name="McCowan C."/>
            <person name="Murphy C."/>
            <person name="Pearson M."/>
            <person name="Poon T.W."/>
            <person name="Priest M."/>
            <person name="Roberts A."/>
            <person name="Saif S."/>
            <person name="Shea T."/>
            <person name="Sykes S."/>
            <person name="Wortman J."/>
            <person name="Nusbaum C."/>
            <person name="Birren B."/>
        </authorList>
    </citation>
    <scope>NUCLEOTIDE SEQUENCE [LARGE SCALE GENOMIC DNA]</scope>
    <source>
        <strain evidence="1">APO3</strain>
    </source>
</reference>
<dbReference type="VEuPathDB" id="FungiDB:H257_12409"/>
<dbReference type="RefSeq" id="XP_009837892.1">
    <property type="nucleotide sequence ID" value="XM_009839590.1"/>
</dbReference>
<gene>
    <name evidence="1" type="ORF">H257_12409</name>
</gene>
<dbReference type="GeneID" id="20814405"/>
<accession>W4G0V8</accession>
<protein>
    <submittedName>
        <fullName evidence="1">Uncharacterized protein</fullName>
    </submittedName>
</protein>
<evidence type="ECO:0000313" key="1">
    <source>
        <dbReference type="EMBL" id="ETV72664.1"/>
    </source>
</evidence>
<organism evidence="1">
    <name type="scientific">Aphanomyces astaci</name>
    <name type="common">Crayfish plague agent</name>
    <dbReference type="NCBI Taxonomy" id="112090"/>
    <lineage>
        <taxon>Eukaryota</taxon>
        <taxon>Sar</taxon>
        <taxon>Stramenopiles</taxon>
        <taxon>Oomycota</taxon>
        <taxon>Saprolegniomycetes</taxon>
        <taxon>Saprolegniales</taxon>
        <taxon>Verrucalvaceae</taxon>
        <taxon>Aphanomyces</taxon>
    </lineage>
</organism>
<name>W4G0V8_APHAT</name>
<proteinExistence type="predicted"/>
<sequence length="115" mass="12368">MCSSWSSSSSSWGETAHDWAPTLTSATPYASVLMIARTIAWTSCRCSSIAAVVRLLSSCDRVNTGLVLLPLGSCSKSKSFQPASLSRKKYWTSRDGGDPTVTWRTGYPSICTCCS</sequence>